<evidence type="ECO:0000313" key="3">
    <source>
        <dbReference type="EMBL" id="KAL3794638.1"/>
    </source>
</evidence>
<reference evidence="3 4" key="1">
    <citation type="journal article" date="2020" name="G3 (Bethesda)">
        <title>Improved Reference Genome for Cyclotella cryptica CCMP332, a Model for Cell Wall Morphogenesis, Salinity Adaptation, and Lipid Production in Diatoms (Bacillariophyta).</title>
        <authorList>
            <person name="Roberts W.R."/>
            <person name="Downey K.M."/>
            <person name="Ruck E.C."/>
            <person name="Traller J.C."/>
            <person name="Alverson A.J."/>
        </authorList>
    </citation>
    <scope>NUCLEOTIDE SEQUENCE [LARGE SCALE GENOMIC DNA]</scope>
    <source>
        <strain evidence="3 4">CCMP332</strain>
    </source>
</reference>
<feature type="region of interest" description="Disordered" evidence="2">
    <location>
        <begin position="1"/>
        <end position="136"/>
    </location>
</feature>
<dbReference type="Proteomes" id="UP001516023">
    <property type="component" value="Unassembled WGS sequence"/>
</dbReference>
<organism evidence="3 4">
    <name type="scientific">Cyclotella cryptica</name>
    <dbReference type="NCBI Taxonomy" id="29204"/>
    <lineage>
        <taxon>Eukaryota</taxon>
        <taxon>Sar</taxon>
        <taxon>Stramenopiles</taxon>
        <taxon>Ochrophyta</taxon>
        <taxon>Bacillariophyta</taxon>
        <taxon>Coscinodiscophyceae</taxon>
        <taxon>Thalassiosirophycidae</taxon>
        <taxon>Stephanodiscales</taxon>
        <taxon>Stephanodiscaceae</taxon>
        <taxon>Cyclotella</taxon>
    </lineage>
</organism>
<keyword evidence="4" id="KW-1185">Reference proteome</keyword>
<dbReference type="EMBL" id="JABMIG020000078">
    <property type="protein sequence ID" value="KAL3794638.1"/>
    <property type="molecule type" value="Genomic_DNA"/>
</dbReference>
<accession>A0ABD3Q2Q5</accession>
<feature type="compositionally biased region" description="Basic residues" evidence="2">
    <location>
        <begin position="116"/>
        <end position="127"/>
    </location>
</feature>
<keyword evidence="1" id="KW-0175">Coiled coil</keyword>
<protein>
    <submittedName>
        <fullName evidence="3">Uncharacterized protein</fullName>
    </submittedName>
</protein>
<sequence>MPSKIRSLFKRKDNSSETNTTENKRSSTPPLTPIDRDASTASSADPANAAPQQSDALSTQQPQSILKSSSTSNILTKRFGKNCSIKSRDGVPIITSSGADDFSPSLVQGGTAASGKSKKEKRSKTRPSAKSSAFGGAPRYDWMDIETAAAIKVQSIYRRNKALKYLEDNGMSTPGMRNRRRKRMARMAKVQSEDVPFPFNLCGVGFLFGDATLEDEKYTNSLEKKRQEKKKVEMELEDAKKRKFRMRKKGSQHLEEGIEVVESFEEQEEEQDTGAFCGSV</sequence>
<evidence type="ECO:0000256" key="1">
    <source>
        <dbReference type="SAM" id="Coils"/>
    </source>
</evidence>
<proteinExistence type="predicted"/>
<feature type="coiled-coil region" evidence="1">
    <location>
        <begin position="215"/>
        <end position="249"/>
    </location>
</feature>
<evidence type="ECO:0000313" key="4">
    <source>
        <dbReference type="Proteomes" id="UP001516023"/>
    </source>
</evidence>
<feature type="compositionally biased region" description="Polar residues" evidence="2">
    <location>
        <begin position="39"/>
        <end position="75"/>
    </location>
</feature>
<feature type="compositionally biased region" description="Polar residues" evidence="2">
    <location>
        <begin position="16"/>
        <end position="29"/>
    </location>
</feature>
<dbReference type="AlphaFoldDB" id="A0ABD3Q2Q5"/>
<gene>
    <name evidence="3" type="ORF">HJC23_010066</name>
</gene>
<evidence type="ECO:0000256" key="2">
    <source>
        <dbReference type="SAM" id="MobiDB-lite"/>
    </source>
</evidence>
<name>A0ABD3Q2Q5_9STRA</name>
<comment type="caution">
    <text evidence="3">The sequence shown here is derived from an EMBL/GenBank/DDBJ whole genome shotgun (WGS) entry which is preliminary data.</text>
</comment>